<sequence length="444" mass="48442">MSGPVLALVVESSPQPALKIWDVKRESCAHETATCDSDSYLWAKAVAADFTTWGVLLCTRKSLLEFWDMRKLQSPVAVSAPNVGGTSRALRANFPAKRALSASADGMVHLVDIDAASGNLNALKSLPGHMDEVVWAFVDWGCEESQFIRATTISAEQDVLFWDVAWSKLQEIPEEEAEEVDSQGRPEEPNLHPYWQPRRLSPGHAFRSRVAAYNAAARYNHISALTGSADGLVHCWSLDIMDHDHLQKVGSLVGHNDQITGLSADWNGRSALSGSHDNTLRLWDLADRRCEGLLLGHRGSIWTMVADWTARKAISTSVDGARIWDVGPRQEALKRGPLATLAVHSGICESLATFSAGSAAFVSRTGSIEFWDLEPCVRMYGLQSHPGTLFAVHLGGQQLNSTMDSRDADFTADSLQPTDELGWMASLTPALAGSCTYGWSRTVL</sequence>
<keyword evidence="2" id="KW-0677">Repeat</keyword>
<feature type="region of interest" description="Disordered" evidence="4">
    <location>
        <begin position="174"/>
        <end position="195"/>
    </location>
</feature>
<keyword evidence="1 3" id="KW-0853">WD repeat</keyword>
<accession>A0A812X3D6</accession>
<dbReference type="InterPro" id="IPR036322">
    <property type="entry name" value="WD40_repeat_dom_sf"/>
</dbReference>
<dbReference type="SMART" id="SM00320">
    <property type="entry name" value="WD40"/>
    <property type="match status" value="5"/>
</dbReference>
<evidence type="ECO:0000256" key="2">
    <source>
        <dbReference type="ARBA" id="ARBA00022737"/>
    </source>
</evidence>
<evidence type="ECO:0000313" key="5">
    <source>
        <dbReference type="EMBL" id="CAE7701604.1"/>
    </source>
</evidence>
<reference evidence="5" key="1">
    <citation type="submission" date="2021-02" db="EMBL/GenBank/DDBJ databases">
        <authorList>
            <person name="Dougan E. K."/>
            <person name="Rhodes N."/>
            <person name="Thang M."/>
            <person name="Chan C."/>
        </authorList>
    </citation>
    <scope>NUCLEOTIDE SEQUENCE</scope>
</reference>
<dbReference type="Gene3D" id="2.130.10.10">
    <property type="entry name" value="YVTN repeat-like/Quinoprotein amine dehydrogenase"/>
    <property type="match status" value="2"/>
</dbReference>
<evidence type="ECO:0000313" key="6">
    <source>
        <dbReference type="Proteomes" id="UP000649617"/>
    </source>
</evidence>
<dbReference type="OrthoDB" id="6262491at2759"/>
<dbReference type="PROSITE" id="PS50082">
    <property type="entry name" value="WD_REPEATS_2"/>
    <property type="match status" value="1"/>
</dbReference>
<dbReference type="PROSITE" id="PS50294">
    <property type="entry name" value="WD_REPEATS_REGION"/>
    <property type="match status" value="1"/>
</dbReference>
<evidence type="ECO:0000256" key="1">
    <source>
        <dbReference type="ARBA" id="ARBA00022574"/>
    </source>
</evidence>
<dbReference type="PROSITE" id="PS00678">
    <property type="entry name" value="WD_REPEATS_1"/>
    <property type="match status" value="1"/>
</dbReference>
<keyword evidence="6" id="KW-1185">Reference proteome</keyword>
<dbReference type="PANTHER" id="PTHR19855:SF11">
    <property type="entry name" value="RIBOSOME BIOGENESIS PROTEIN WDR12"/>
    <property type="match status" value="1"/>
</dbReference>
<dbReference type="InterPro" id="IPR015943">
    <property type="entry name" value="WD40/YVTN_repeat-like_dom_sf"/>
</dbReference>
<dbReference type="SUPFAM" id="SSF50978">
    <property type="entry name" value="WD40 repeat-like"/>
    <property type="match status" value="1"/>
</dbReference>
<evidence type="ECO:0000256" key="4">
    <source>
        <dbReference type="SAM" id="MobiDB-lite"/>
    </source>
</evidence>
<dbReference type="Proteomes" id="UP000649617">
    <property type="component" value="Unassembled WGS sequence"/>
</dbReference>
<dbReference type="AlphaFoldDB" id="A0A812X3D6"/>
<dbReference type="PANTHER" id="PTHR19855">
    <property type="entry name" value="WD40 REPEAT PROTEIN 12, 37"/>
    <property type="match status" value="1"/>
</dbReference>
<dbReference type="InterPro" id="IPR001680">
    <property type="entry name" value="WD40_rpt"/>
</dbReference>
<evidence type="ECO:0000256" key="3">
    <source>
        <dbReference type="PROSITE-ProRule" id="PRU00221"/>
    </source>
</evidence>
<feature type="repeat" description="WD" evidence="3">
    <location>
        <begin position="252"/>
        <end position="285"/>
    </location>
</feature>
<gene>
    <name evidence="5" type="primary">DAW1</name>
    <name evidence="5" type="ORF">SPIL2461_LOCUS19735</name>
</gene>
<dbReference type="Pfam" id="PF00400">
    <property type="entry name" value="WD40"/>
    <property type="match status" value="1"/>
</dbReference>
<dbReference type="EMBL" id="CAJNIZ010044804">
    <property type="protein sequence ID" value="CAE7701604.1"/>
    <property type="molecule type" value="Genomic_DNA"/>
</dbReference>
<protein>
    <submittedName>
        <fullName evidence="5">DAW1 protein</fullName>
    </submittedName>
</protein>
<organism evidence="5 6">
    <name type="scientific">Symbiodinium pilosum</name>
    <name type="common">Dinoflagellate</name>
    <dbReference type="NCBI Taxonomy" id="2952"/>
    <lineage>
        <taxon>Eukaryota</taxon>
        <taxon>Sar</taxon>
        <taxon>Alveolata</taxon>
        <taxon>Dinophyceae</taxon>
        <taxon>Suessiales</taxon>
        <taxon>Symbiodiniaceae</taxon>
        <taxon>Symbiodinium</taxon>
    </lineage>
</organism>
<dbReference type="InterPro" id="IPR019775">
    <property type="entry name" value="WD40_repeat_CS"/>
</dbReference>
<proteinExistence type="predicted"/>
<name>A0A812X3D6_SYMPI</name>
<comment type="caution">
    <text evidence="5">The sequence shown here is derived from an EMBL/GenBank/DDBJ whole genome shotgun (WGS) entry which is preliminary data.</text>
</comment>